<evidence type="ECO:0000313" key="3">
    <source>
        <dbReference type="EMBL" id="RON96522.1"/>
    </source>
</evidence>
<feature type="compositionally biased region" description="Gly residues" evidence="1">
    <location>
        <begin position="237"/>
        <end position="247"/>
    </location>
</feature>
<dbReference type="AlphaFoldDB" id="A0A423NE86"/>
<protein>
    <recommendedName>
        <fullName evidence="2">Glycine-rich domain-containing protein</fullName>
    </recommendedName>
</protein>
<gene>
    <name evidence="3" type="ORF">BK672_08130</name>
</gene>
<evidence type="ECO:0000313" key="4">
    <source>
        <dbReference type="Proteomes" id="UP000283650"/>
    </source>
</evidence>
<sequence length="284" mass="28265">MAELPEANQWTPGVYQIETSDPVVGGPEGVTNLPIKQLTNRTLWLKGKIESLKTITDKVIQATERAAGIARIASQNAVKAGTETNTTVTPKTLASLYPFRGRAVFFTPGTHVWDVPSGVTQAWVVVIGGGGGGARSKTLPGPSGGSGAGVARKLVDLRGIASVTITVGAGGKGATDIDTKGGDGGTTLFGTFVYATAGRGGMLDGQAPHGGTGYGGNENDCIGVAGHPVGNASNTGFLGGAGGGGESGASSDDTRKPITPGHGGGGRTSSAAPDGADGRVTIQW</sequence>
<accession>A0A423NE86</accession>
<evidence type="ECO:0000259" key="2">
    <source>
        <dbReference type="Pfam" id="PF21722"/>
    </source>
</evidence>
<dbReference type="EMBL" id="MOBY01000003">
    <property type="protein sequence ID" value="RON96522.1"/>
    <property type="molecule type" value="Genomic_DNA"/>
</dbReference>
<feature type="region of interest" description="Disordered" evidence="1">
    <location>
        <begin position="235"/>
        <end position="284"/>
    </location>
</feature>
<dbReference type="Proteomes" id="UP000283650">
    <property type="component" value="Unassembled WGS sequence"/>
</dbReference>
<reference evidence="3 4" key="1">
    <citation type="submission" date="2016-10" db="EMBL/GenBank/DDBJ databases">
        <title>Comparative genome analysis of multiple Pseudomonas spp. focuses on biocontrol and plant growth promoting traits.</title>
        <authorList>
            <person name="Tao X.-Y."/>
            <person name="Taylor C.G."/>
        </authorList>
    </citation>
    <scope>NUCLEOTIDE SEQUENCE [LARGE SCALE GENOMIC DNA]</scope>
    <source>
        <strain evidence="3 4">2F9</strain>
    </source>
</reference>
<comment type="caution">
    <text evidence="3">The sequence shown here is derived from an EMBL/GenBank/DDBJ whole genome shotgun (WGS) entry which is preliminary data.</text>
</comment>
<dbReference type="Pfam" id="PF21722">
    <property type="entry name" value="Gly_rich_2"/>
    <property type="match status" value="1"/>
</dbReference>
<feature type="domain" description="Glycine-rich" evidence="2">
    <location>
        <begin position="108"/>
        <end position="283"/>
    </location>
</feature>
<evidence type="ECO:0000256" key="1">
    <source>
        <dbReference type="SAM" id="MobiDB-lite"/>
    </source>
</evidence>
<organism evidence="3 4">
    <name type="scientific">Pseudomonas fluorescens</name>
    <dbReference type="NCBI Taxonomy" id="294"/>
    <lineage>
        <taxon>Bacteria</taxon>
        <taxon>Pseudomonadati</taxon>
        <taxon>Pseudomonadota</taxon>
        <taxon>Gammaproteobacteria</taxon>
        <taxon>Pseudomonadales</taxon>
        <taxon>Pseudomonadaceae</taxon>
        <taxon>Pseudomonas</taxon>
    </lineage>
</organism>
<proteinExistence type="predicted"/>
<name>A0A423NE86_PSEFL</name>
<dbReference type="InterPro" id="IPR049304">
    <property type="entry name" value="Gly_rich_dom"/>
</dbReference>
<dbReference type="RefSeq" id="WP_123375361.1">
    <property type="nucleotide sequence ID" value="NZ_MOBY01000003.1"/>
</dbReference>